<dbReference type="PANTHER" id="PTHR35797">
    <property type="entry name" value="PROTEASE-RELATED"/>
    <property type="match status" value="1"/>
</dbReference>
<feature type="transmembrane region" description="Helical" evidence="1">
    <location>
        <begin position="228"/>
        <end position="246"/>
    </location>
</feature>
<dbReference type="Proteomes" id="UP000707731">
    <property type="component" value="Unassembled WGS sequence"/>
</dbReference>
<feature type="transmembrane region" description="Helical" evidence="1">
    <location>
        <begin position="130"/>
        <end position="148"/>
    </location>
</feature>
<dbReference type="Pfam" id="PF02517">
    <property type="entry name" value="Rce1-like"/>
    <property type="match status" value="1"/>
</dbReference>
<keyword evidence="1" id="KW-1133">Transmembrane helix</keyword>
<organism evidence="3 4">
    <name type="scientific">Nocardia higoensis</name>
    <dbReference type="NCBI Taxonomy" id="228599"/>
    <lineage>
        <taxon>Bacteria</taxon>
        <taxon>Bacillati</taxon>
        <taxon>Actinomycetota</taxon>
        <taxon>Actinomycetes</taxon>
        <taxon>Mycobacteriales</taxon>
        <taxon>Nocardiaceae</taxon>
        <taxon>Nocardia</taxon>
    </lineage>
</organism>
<keyword evidence="1" id="KW-0812">Transmembrane</keyword>
<evidence type="ECO:0000259" key="2">
    <source>
        <dbReference type="Pfam" id="PF02517"/>
    </source>
</evidence>
<evidence type="ECO:0000313" key="3">
    <source>
        <dbReference type="EMBL" id="MBF6353788.1"/>
    </source>
</evidence>
<feature type="domain" description="CAAX prenyl protease 2/Lysostaphin resistance protein A-like" evidence="2">
    <location>
        <begin position="134"/>
        <end position="241"/>
    </location>
</feature>
<feature type="transmembrane region" description="Helical" evidence="1">
    <location>
        <begin position="93"/>
        <end position="118"/>
    </location>
</feature>
<feature type="transmembrane region" description="Helical" evidence="1">
    <location>
        <begin position="25"/>
        <end position="45"/>
    </location>
</feature>
<keyword evidence="4" id="KW-1185">Reference proteome</keyword>
<protein>
    <submittedName>
        <fullName evidence="3">CPBP family intramembrane metalloprotease</fullName>
    </submittedName>
</protein>
<comment type="caution">
    <text evidence="3">The sequence shown here is derived from an EMBL/GenBank/DDBJ whole genome shotgun (WGS) entry which is preliminary data.</text>
</comment>
<feature type="transmembrane region" description="Helical" evidence="1">
    <location>
        <begin position="258"/>
        <end position="279"/>
    </location>
</feature>
<dbReference type="InterPro" id="IPR042150">
    <property type="entry name" value="MmRce1-like"/>
</dbReference>
<keyword evidence="3" id="KW-0482">Metalloprotease</keyword>
<feature type="transmembrane region" description="Helical" evidence="1">
    <location>
        <begin position="52"/>
        <end position="73"/>
    </location>
</feature>
<sequence>MTSTPSHLRSSPVLDAPGRTVGVRWFLLLTFAGSWIPWAVVWAAGYSLDDPVIQLLTAAFVPALAAIVTRRWITGEGLSDAGLALRFRQAWSSYAIATLMPVGVLVLALVMAALSGMWDIAAAPVDRQDGVFLAVALLIPVLVAPVFWGEEFGWTAYLRDRLLPGRPVATTFATGVIWGVWHWPLPWVGYFGADHSASEAILAMLMWLPLSVLLEFVIGWLWGRSGSVWPPAILHGGSNLVVAVGIDRFIAPDAHSGATTLLLCLAYLPVVGAILVSTLPGRRGATAVRS</sequence>
<evidence type="ECO:0000256" key="1">
    <source>
        <dbReference type="SAM" id="Phobius"/>
    </source>
</evidence>
<keyword evidence="1" id="KW-0472">Membrane</keyword>
<accession>A0ABS0DAQ1</accession>
<feature type="transmembrane region" description="Helical" evidence="1">
    <location>
        <begin position="168"/>
        <end position="188"/>
    </location>
</feature>
<dbReference type="GO" id="GO:0008237">
    <property type="term" value="F:metallopeptidase activity"/>
    <property type="evidence" value="ECO:0007669"/>
    <property type="project" value="UniProtKB-KW"/>
</dbReference>
<dbReference type="PANTHER" id="PTHR35797:SF1">
    <property type="entry name" value="PROTEASE"/>
    <property type="match status" value="1"/>
</dbReference>
<dbReference type="EMBL" id="JADLQN010000001">
    <property type="protein sequence ID" value="MBF6353788.1"/>
    <property type="molecule type" value="Genomic_DNA"/>
</dbReference>
<dbReference type="RefSeq" id="WP_195000645.1">
    <property type="nucleotide sequence ID" value="NZ_JADLQN010000001.1"/>
</dbReference>
<name>A0ABS0DAQ1_9NOCA</name>
<proteinExistence type="predicted"/>
<keyword evidence="3" id="KW-0645">Protease</keyword>
<gene>
    <name evidence="3" type="ORF">IU449_04355</name>
</gene>
<keyword evidence="3" id="KW-0378">Hydrolase</keyword>
<dbReference type="InterPro" id="IPR003675">
    <property type="entry name" value="Rce1/LyrA-like_dom"/>
</dbReference>
<feature type="transmembrane region" description="Helical" evidence="1">
    <location>
        <begin position="200"/>
        <end position="222"/>
    </location>
</feature>
<reference evidence="3 4" key="1">
    <citation type="submission" date="2020-10" db="EMBL/GenBank/DDBJ databases">
        <title>Identification of Nocardia species via Next-generation sequencing and recognition of intraspecies genetic diversity.</title>
        <authorList>
            <person name="Li P."/>
            <person name="Li P."/>
            <person name="Lu B."/>
        </authorList>
    </citation>
    <scope>NUCLEOTIDE SEQUENCE [LARGE SCALE GENOMIC DNA]</scope>
    <source>
        <strain evidence="3 4">BJ06-0143</strain>
    </source>
</reference>
<evidence type="ECO:0000313" key="4">
    <source>
        <dbReference type="Proteomes" id="UP000707731"/>
    </source>
</evidence>